<dbReference type="OrthoDB" id="9919907at2"/>
<evidence type="ECO:0000313" key="2">
    <source>
        <dbReference type="Proteomes" id="UP000198852"/>
    </source>
</evidence>
<evidence type="ECO:0000313" key="1">
    <source>
        <dbReference type="EMBL" id="SFS99375.1"/>
    </source>
</evidence>
<name>A0A1I6UD62_9PSEU</name>
<dbReference type="EMBL" id="FOZX01000010">
    <property type="protein sequence ID" value="SFS99375.1"/>
    <property type="molecule type" value="Genomic_DNA"/>
</dbReference>
<organism evidence="1 2">
    <name type="scientific">Saccharopolyspora flava</name>
    <dbReference type="NCBI Taxonomy" id="95161"/>
    <lineage>
        <taxon>Bacteria</taxon>
        <taxon>Bacillati</taxon>
        <taxon>Actinomycetota</taxon>
        <taxon>Actinomycetes</taxon>
        <taxon>Pseudonocardiales</taxon>
        <taxon>Pseudonocardiaceae</taxon>
        <taxon>Saccharopolyspora</taxon>
    </lineage>
</organism>
<protein>
    <submittedName>
        <fullName evidence="1">Uncharacterized protein</fullName>
    </submittedName>
</protein>
<dbReference type="Proteomes" id="UP000198852">
    <property type="component" value="Unassembled WGS sequence"/>
</dbReference>
<keyword evidence="2" id="KW-1185">Reference proteome</keyword>
<dbReference type="AlphaFoldDB" id="A0A1I6UD62"/>
<gene>
    <name evidence="1" type="ORF">SAMN05660874_04801</name>
</gene>
<dbReference type="STRING" id="95161.SAMN05660874_04801"/>
<sequence length="69" mass="7446">MNTIANVMRGALVAIASAVDNVEAGHTTRDEHEELARVCDRLAQVLRRDGAQPPAVDGDVIAVVEERPR</sequence>
<proteinExistence type="predicted"/>
<reference evidence="2" key="1">
    <citation type="submission" date="2016-10" db="EMBL/GenBank/DDBJ databases">
        <authorList>
            <person name="Varghese N."/>
            <person name="Submissions S."/>
        </authorList>
    </citation>
    <scope>NUCLEOTIDE SEQUENCE [LARGE SCALE GENOMIC DNA]</scope>
    <source>
        <strain evidence="2">DSM 44771</strain>
    </source>
</reference>
<dbReference type="RefSeq" id="WP_093422185.1">
    <property type="nucleotide sequence ID" value="NZ_FOZX01000010.1"/>
</dbReference>
<accession>A0A1I6UD62</accession>